<dbReference type="Proteomes" id="UP001187682">
    <property type="component" value="Unassembled WGS sequence"/>
</dbReference>
<feature type="region of interest" description="Disordered" evidence="1">
    <location>
        <begin position="58"/>
        <end position="125"/>
    </location>
</feature>
<feature type="region of interest" description="Disordered" evidence="1">
    <location>
        <begin position="526"/>
        <end position="553"/>
    </location>
</feature>
<evidence type="ECO:0000256" key="2">
    <source>
        <dbReference type="SAM" id="SignalP"/>
    </source>
</evidence>
<keyword evidence="2" id="KW-0732">Signal</keyword>
<evidence type="ECO:0000256" key="1">
    <source>
        <dbReference type="SAM" id="MobiDB-lite"/>
    </source>
</evidence>
<keyword evidence="4" id="KW-1185">Reference proteome</keyword>
<feature type="compositionally biased region" description="Basic and acidic residues" evidence="1">
    <location>
        <begin position="353"/>
        <end position="369"/>
    </location>
</feature>
<feature type="compositionally biased region" description="Basic and acidic residues" evidence="1">
    <location>
        <begin position="86"/>
        <end position="97"/>
    </location>
</feature>
<protein>
    <submittedName>
        <fullName evidence="3">Uncharacterized protein</fullName>
    </submittedName>
</protein>
<evidence type="ECO:0000313" key="4">
    <source>
        <dbReference type="Proteomes" id="UP001187682"/>
    </source>
</evidence>
<feature type="chain" id="PRO_5041919845" evidence="2">
    <location>
        <begin position="18"/>
        <end position="646"/>
    </location>
</feature>
<feature type="signal peptide" evidence="2">
    <location>
        <begin position="1"/>
        <end position="17"/>
    </location>
</feature>
<feature type="compositionally biased region" description="Acidic residues" evidence="1">
    <location>
        <begin position="394"/>
        <end position="403"/>
    </location>
</feature>
<name>A0AAE8N082_9PEZI</name>
<feature type="region of interest" description="Disordered" evidence="1">
    <location>
        <begin position="331"/>
        <end position="441"/>
    </location>
</feature>
<gene>
    <name evidence="3" type="ORF">DNG_06724</name>
</gene>
<dbReference type="EMBL" id="ONZQ02000009">
    <property type="protein sequence ID" value="SPO04041.1"/>
    <property type="molecule type" value="Genomic_DNA"/>
</dbReference>
<feature type="region of interest" description="Disordered" evidence="1">
    <location>
        <begin position="600"/>
        <end position="646"/>
    </location>
</feature>
<dbReference type="AlphaFoldDB" id="A0AAE8N082"/>
<proteinExistence type="predicted"/>
<accession>A0AAE8N082</accession>
<organism evidence="3 4">
    <name type="scientific">Cephalotrichum gorgonifer</name>
    <dbReference type="NCBI Taxonomy" id="2041049"/>
    <lineage>
        <taxon>Eukaryota</taxon>
        <taxon>Fungi</taxon>
        <taxon>Dikarya</taxon>
        <taxon>Ascomycota</taxon>
        <taxon>Pezizomycotina</taxon>
        <taxon>Sordariomycetes</taxon>
        <taxon>Hypocreomycetidae</taxon>
        <taxon>Microascales</taxon>
        <taxon>Microascaceae</taxon>
        <taxon>Cephalotrichum</taxon>
    </lineage>
</organism>
<reference evidence="3" key="1">
    <citation type="submission" date="2018-03" db="EMBL/GenBank/DDBJ databases">
        <authorList>
            <person name="Guldener U."/>
        </authorList>
    </citation>
    <scope>NUCLEOTIDE SEQUENCE</scope>
</reference>
<sequence length="646" mass="68301">MRSNTIAILGLIATAQALPTRDRRQFELGDGSVDFSAGGNEGSPVLVAPGFQLPPGFKLPPGITFPRKRVPQGGTGGGKGGHHGGNKGDHHLGKPDEPIETPVDPPQESPVPEHPEYPEYPEYPEEPEYPEHEVTILDIIEAQQKLAIMKELIATLNDPVQKAAIQRAIEKTEAFLLENVGVVDPSELPKGPIIFAPGGRHRREASSENQKLYDTFVELTSSKHKPSFALYMVAEQILQILLEHGFEIDPTLLSAWARTSFTPRAKRQDGIFALPGSCDVEDIIGLETTLATLLIIYGNKPPPSIASLRNAVTAALIFCKTSQDPVVGGLIPEEPEEGGALVPEKPVEGGSLDPEKPVEGGSLDPEKPVEGGALDPEEPEEGGALVPEKPVEGGELDPEEPIEVDLTPEKPAEGGEVNPEEPIEVDLTPNLPDEGTPVVPVRPTKRSIITPNFPVPGGPIVPNIPGKGSPVVPVFPTRRGIITPNVPIEGGSIVPNIPDEESTVTPVLPTKRGIIIPNVPIKGGAIVPDTPDEESSVTPVFPTRRNTITPNVPVKGGPIVPNFPNKGSPVLVFPTPRGISIVPPAAGKIVIDEPEAGGAIVPAEPVASPDLSTGDEEDSTIVVETPAEGSVDPDETQEGNIVVEEP</sequence>
<comment type="caution">
    <text evidence="3">The sequence shown here is derived from an EMBL/GenBank/DDBJ whole genome shotgun (WGS) entry which is preliminary data.</text>
</comment>
<evidence type="ECO:0000313" key="3">
    <source>
        <dbReference type="EMBL" id="SPO04041.1"/>
    </source>
</evidence>